<dbReference type="PANTHER" id="PTHR33445">
    <property type="entry name" value="ATP SYNTHASE SUBUNIT B', CHLOROPLASTIC"/>
    <property type="match status" value="1"/>
</dbReference>
<dbReference type="EMBL" id="JBHUHO010000033">
    <property type="protein sequence ID" value="MFD2117045.1"/>
    <property type="molecule type" value="Genomic_DNA"/>
</dbReference>
<dbReference type="InterPro" id="IPR028987">
    <property type="entry name" value="ATP_synth_B-like_membr_sf"/>
</dbReference>
<keyword evidence="6 13" id="KW-0375">Hydrogen ion transport</keyword>
<evidence type="ECO:0000256" key="5">
    <source>
        <dbReference type="ARBA" id="ARBA00022692"/>
    </source>
</evidence>
<name>A0ABW4YN07_9BACL</name>
<keyword evidence="9 13" id="KW-0472">Membrane</keyword>
<dbReference type="HAMAP" id="MF_01398">
    <property type="entry name" value="ATP_synth_b_bprime"/>
    <property type="match status" value="1"/>
</dbReference>
<accession>A0ABW4YN07</accession>
<evidence type="ECO:0000256" key="15">
    <source>
        <dbReference type="SAM" id="Coils"/>
    </source>
</evidence>
<dbReference type="InterPro" id="IPR005864">
    <property type="entry name" value="ATP_synth_F0_bsu_bac"/>
</dbReference>
<dbReference type="CDD" id="cd06503">
    <property type="entry name" value="ATP-synt_Fo_b"/>
    <property type="match status" value="1"/>
</dbReference>
<dbReference type="InterPro" id="IPR050059">
    <property type="entry name" value="ATP_synthase_B_chain"/>
</dbReference>
<evidence type="ECO:0000256" key="2">
    <source>
        <dbReference type="ARBA" id="ARBA00022448"/>
    </source>
</evidence>
<sequence length="160" mass="18168">MSINWLDIVITLLAFAVLYYFLNKFAFGKLFGIMEKRRELIASQLNEARETREQAAQYVEDQKQELENARKEAYGILEQARVTSSKQSDEMIKSAQAEATRIKTDSIKDIEAEKSKAVAAIRSEVGGLSVQIASKILEKQVDGKSQEQLVKQYMKEVESK</sequence>
<keyword evidence="3 13" id="KW-1003">Cell membrane</keyword>
<gene>
    <name evidence="13 16" type="primary">atpF</name>
    <name evidence="16" type="ORF">ACFSJH_15045</name>
</gene>
<dbReference type="PANTHER" id="PTHR33445:SF1">
    <property type="entry name" value="ATP SYNTHASE SUBUNIT B"/>
    <property type="match status" value="1"/>
</dbReference>
<keyword evidence="5 13" id="KW-0812">Transmembrane</keyword>
<feature type="coiled-coil region" evidence="15">
    <location>
        <begin position="41"/>
        <end position="79"/>
    </location>
</feature>
<proteinExistence type="inferred from homology"/>
<dbReference type="InterPro" id="IPR002146">
    <property type="entry name" value="ATP_synth_b/b'su_bac/chlpt"/>
</dbReference>
<dbReference type="Proteomes" id="UP001597362">
    <property type="component" value="Unassembled WGS sequence"/>
</dbReference>
<keyword evidence="17" id="KW-1185">Reference proteome</keyword>
<evidence type="ECO:0000313" key="16">
    <source>
        <dbReference type="EMBL" id="MFD2117045.1"/>
    </source>
</evidence>
<reference evidence="17" key="1">
    <citation type="journal article" date="2019" name="Int. J. Syst. Evol. Microbiol.">
        <title>The Global Catalogue of Microorganisms (GCM) 10K type strain sequencing project: providing services to taxonomists for standard genome sequencing and annotation.</title>
        <authorList>
            <consortium name="The Broad Institute Genomics Platform"/>
            <consortium name="The Broad Institute Genome Sequencing Center for Infectious Disease"/>
            <person name="Wu L."/>
            <person name="Ma J."/>
        </authorList>
    </citation>
    <scope>NUCLEOTIDE SEQUENCE [LARGE SCALE GENOMIC DNA]</scope>
    <source>
        <strain evidence="17">GH52</strain>
    </source>
</reference>
<keyword evidence="10 13" id="KW-0066">ATP synthesis</keyword>
<comment type="caution">
    <text evidence="16">The sequence shown here is derived from an EMBL/GenBank/DDBJ whole genome shotgun (WGS) entry which is preliminary data.</text>
</comment>
<organism evidence="16 17">
    <name type="scientific">Paenibacillus yanchengensis</name>
    <dbReference type="NCBI Taxonomy" id="2035833"/>
    <lineage>
        <taxon>Bacteria</taxon>
        <taxon>Bacillati</taxon>
        <taxon>Bacillota</taxon>
        <taxon>Bacilli</taxon>
        <taxon>Bacillales</taxon>
        <taxon>Paenibacillaceae</taxon>
        <taxon>Paenibacillus</taxon>
    </lineage>
</organism>
<evidence type="ECO:0000256" key="12">
    <source>
        <dbReference type="ARBA" id="ARBA00037847"/>
    </source>
</evidence>
<evidence type="ECO:0000256" key="7">
    <source>
        <dbReference type="ARBA" id="ARBA00022989"/>
    </source>
</evidence>
<evidence type="ECO:0000256" key="8">
    <source>
        <dbReference type="ARBA" id="ARBA00023065"/>
    </source>
</evidence>
<evidence type="ECO:0000256" key="9">
    <source>
        <dbReference type="ARBA" id="ARBA00023136"/>
    </source>
</evidence>
<evidence type="ECO:0000256" key="4">
    <source>
        <dbReference type="ARBA" id="ARBA00022547"/>
    </source>
</evidence>
<comment type="similarity">
    <text evidence="1 13 14">Belongs to the ATPase B chain family.</text>
</comment>
<evidence type="ECO:0000256" key="14">
    <source>
        <dbReference type="RuleBase" id="RU003848"/>
    </source>
</evidence>
<keyword evidence="2 13" id="KW-0813">Transport</keyword>
<keyword evidence="7 13" id="KW-1133">Transmembrane helix</keyword>
<keyword evidence="4 13" id="KW-0138">CF(0)</keyword>
<evidence type="ECO:0000256" key="11">
    <source>
        <dbReference type="ARBA" id="ARBA00025198"/>
    </source>
</evidence>
<feature type="transmembrane region" description="Helical" evidence="13">
    <location>
        <begin position="6"/>
        <end position="27"/>
    </location>
</feature>
<dbReference type="SUPFAM" id="SSF81573">
    <property type="entry name" value="F1F0 ATP synthase subunit B, membrane domain"/>
    <property type="match status" value="1"/>
</dbReference>
<dbReference type="Gene3D" id="1.20.5.620">
    <property type="entry name" value="F1F0 ATP synthase subunit B, membrane domain"/>
    <property type="match status" value="1"/>
</dbReference>
<evidence type="ECO:0000256" key="1">
    <source>
        <dbReference type="ARBA" id="ARBA00005513"/>
    </source>
</evidence>
<comment type="subunit">
    <text evidence="13">F-type ATPases have 2 components, F(1) - the catalytic core - and F(0) - the membrane proton channel. F(1) has five subunits: alpha(3), beta(3), gamma(1), delta(1), epsilon(1). F(0) has three main subunits: a(1), b(2) and c(10-14). The alpha and beta chains form an alternating ring which encloses part of the gamma chain. F(1) is attached to F(0) by a central stalk formed by the gamma and epsilon chains, while a peripheral stalk is formed by the delta and b chains.</text>
</comment>
<evidence type="ECO:0000256" key="3">
    <source>
        <dbReference type="ARBA" id="ARBA00022475"/>
    </source>
</evidence>
<comment type="function">
    <text evidence="13">Component of the F(0) channel, it forms part of the peripheral stalk, linking F(1) to F(0).</text>
</comment>
<evidence type="ECO:0000256" key="10">
    <source>
        <dbReference type="ARBA" id="ARBA00023310"/>
    </source>
</evidence>
<evidence type="ECO:0000313" key="17">
    <source>
        <dbReference type="Proteomes" id="UP001597362"/>
    </source>
</evidence>
<protein>
    <recommendedName>
        <fullName evidence="13">ATP synthase subunit b</fullName>
    </recommendedName>
    <alternativeName>
        <fullName evidence="13">ATP synthase F(0) sector subunit b</fullName>
    </alternativeName>
    <alternativeName>
        <fullName evidence="13">ATPase subunit I</fullName>
    </alternativeName>
    <alternativeName>
        <fullName evidence="13">F-type ATPase subunit b</fullName>
        <shortName evidence="13">F-ATPase subunit b</shortName>
    </alternativeName>
</protein>
<comment type="subcellular location">
    <subcellularLocation>
        <location evidence="13">Cell membrane</location>
        <topology evidence="13">Single-pass membrane protein</topology>
    </subcellularLocation>
    <subcellularLocation>
        <location evidence="12">Endomembrane system</location>
        <topology evidence="12">Single-pass membrane protein</topology>
    </subcellularLocation>
</comment>
<keyword evidence="8 13" id="KW-0406">Ion transport</keyword>
<dbReference type="NCBIfam" id="TIGR01144">
    <property type="entry name" value="ATP_synt_b"/>
    <property type="match status" value="1"/>
</dbReference>
<comment type="function">
    <text evidence="11 13">F(1)F(0) ATP synthase produces ATP from ADP in the presence of a proton or sodium gradient. F-type ATPases consist of two structural domains, F(1) containing the extramembraneous catalytic core and F(0) containing the membrane proton channel, linked together by a central stalk and a peripheral stalk. During catalysis, ATP synthesis in the catalytic domain of F(1) is coupled via a rotary mechanism of the central stalk subunits to proton translocation.</text>
</comment>
<dbReference type="RefSeq" id="WP_377773811.1">
    <property type="nucleotide sequence ID" value="NZ_JBHUHO010000033.1"/>
</dbReference>
<evidence type="ECO:0000256" key="13">
    <source>
        <dbReference type="HAMAP-Rule" id="MF_01398"/>
    </source>
</evidence>
<keyword evidence="15" id="KW-0175">Coiled coil</keyword>
<evidence type="ECO:0000256" key="6">
    <source>
        <dbReference type="ARBA" id="ARBA00022781"/>
    </source>
</evidence>
<dbReference type="Pfam" id="PF00430">
    <property type="entry name" value="ATP-synt_B"/>
    <property type="match status" value="1"/>
</dbReference>